<dbReference type="Pfam" id="PF06189">
    <property type="entry name" value="5-nucleotidase"/>
    <property type="match status" value="1"/>
</dbReference>
<reference evidence="1 2" key="1">
    <citation type="submission" date="2020-06" db="EMBL/GenBank/DDBJ databases">
        <title>Genomic analysis of Salicibibacter sp. NKC21-4.</title>
        <authorList>
            <person name="Oh Y.J."/>
        </authorList>
    </citation>
    <scope>NUCLEOTIDE SEQUENCE [LARGE SCALE GENOMIC DNA]</scope>
    <source>
        <strain evidence="1 2">NKC21-4</strain>
    </source>
</reference>
<sequence>MPYSLEGKLVIAVASSALFDLSESDRVFREEGEDVYREYQRENEYSSLDPGVVFPLVKRLLSLNQGSADPLIEIVLFSRNDPDTGLRVFRSIEKYELPISRAVFTAGKNPFSYMEAFNASLFLTGNQADVEEALSEGLPAGVVRSTNYEDNVDDNELRLAFDFDGIIADDSSERIYKESGDLSVYQEHEKEHGLEAMAEGPLHGFLSKIHLIQSKELSREEDTSVKPKIRIAVITARNAPAHTRVVTTLRKMNIRVDEAIFLGGMSKRKVLDIYKPHIFFDDQAANIDDVAHAFPSAHIPYGITNKPK</sequence>
<proteinExistence type="predicted"/>
<dbReference type="GO" id="GO:0005737">
    <property type="term" value="C:cytoplasm"/>
    <property type="evidence" value="ECO:0007669"/>
    <property type="project" value="InterPro"/>
</dbReference>
<dbReference type="GO" id="GO:0000287">
    <property type="term" value="F:magnesium ion binding"/>
    <property type="evidence" value="ECO:0007669"/>
    <property type="project" value="InterPro"/>
</dbReference>
<dbReference type="EMBL" id="CP054706">
    <property type="protein sequence ID" value="QQK80410.1"/>
    <property type="molecule type" value="Genomic_DNA"/>
</dbReference>
<keyword evidence="2" id="KW-1185">Reference proteome</keyword>
<evidence type="ECO:0000313" key="1">
    <source>
        <dbReference type="EMBL" id="QQK80410.1"/>
    </source>
</evidence>
<dbReference type="GO" id="GO:0000166">
    <property type="term" value="F:nucleotide binding"/>
    <property type="evidence" value="ECO:0007669"/>
    <property type="project" value="InterPro"/>
</dbReference>
<dbReference type="PANTHER" id="PTHR31367:SF5">
    <property type="entry name" value="CYTOSOLIC 5'-NUCLEOTIDASE 1A"/>
    <property type="match status" value="1"/>
</dbReference>
<dbReference type="GO" id="GO:0008253">
    <property type="term" value="F:5'-nucleotidase activity"/>
    <property type="evidence" value="ECO:0007669"/>
    <property type="project" value="InterPro"/>
</dbReference>
<accession>A0A7T6ZBT6</accession>
<gene>
    <name evidence="1" type="ORF">HUG20_11245</name>
</gene>
<dbReference type="PANTHER" id="PTHR31367">
    <property type="entry name" value="CYTOSOLIC 5'-NUCLEOTIDASE 1 FAMILY MEMBER"/>
    <property type="match status" value="1"/>
</dbReference>
<dbReference type="AlphaFoldDB" id="A0A7T6ZBT6"/>
<dbReference type="Proteomes" id="UP000595349">
    <property type="component" value="Chromosome"/>
</dbReference>
<organism evidence="1 2">
    <name type="scientific">Salicibibacter cibi</name>
    <dbReference type="NCBI Taxonomy" id="2743001"/>
    <lineage>
        <taxon>Bacteria</taxon>
        <taxon>Bacillati</taxon>
        <taxon>Bacillota</taxon>
        <taxon>Bacilli</taxon>
        <taxon>Bacillales</taxon>
        <taxon>Bacillaceae</taxon>
        <taxon>Salicibibacter</taxon>
    </lineage>
</organism>
<dbReference type="InterPro" id="IPR010394">
    <property type="entry name" value="5-nucleotidase"/>
</dbReference>
<dbReference type="KEGG" id="scib:HUG20_11245"/>
<protein>
    <submittedName>
        <fullName evidence="1">5'-nucleotidase</fullName>
    </submittedName>
</protein>
<dbReference type="GO" id="GO:0009117">
    <property type="term" value="P:nucleotide metabolic process"/>
    <property type="evidence" value="ECO:0007669"/>
    <property type="project" value="InterPro"/>
</dbReference>
<dbReference type="RefSeq" id="WP_200084783.1">
    <property type="nucleotide sequence ID" value="NZ_CP054706.1"/>
</dbReference>
<name>A0A7T6ZBT6_9BACI</name>
<evidence type="ECO:0000313" key="2">
    <source>
        <dbReference type="Proteomes" id="UP000595349"/>
    </source>
</evidence>